<keyword evidence="2" id="KW-0472">Membrane</keyword>
<accession>X6PA66</accession>
<dbReference type="PROSITE" id="PS50086">
    <property type="entry name" value="TBC_RABGAP"/>
    <property type="match status" value="1"/>
</dbReference>
<feature type="domain" description="Rab-GAP TBC" evidence="3">
    <location>
        <begin position="197"/>
        <end position="494"/>
    </location>
</feature>
<dbReference type="SMART" id="SM00164">
    <property type="entry name" value="TBC"/>
    <property type="match status" value="1"/>
</dbReference>
<dbReference type="Gene3D" id="1.10.8.270">
    <property type="entry name" value="putative rabgap domain of human tbc1 domain family member 14 like domains"/>
    <property type="match status" value="1"/>
</dbReference>
<feature type="region of interest" description="Disordered" evidence="1">
    <location>
        <begin position="1"/>
        <end position="86"/>
    </location>
</feature>
<dbReference type="Pfam" id="PF00566">
    <property type="entry name" value="RabGAP-TBC"/>
    <property type="match status" value="2"/>
</dbReference>
<dbReference type="GO" id="GO:0005096">
    <property type="term" value="F:GTPase activator activity"/>
    <property type="evidence" value="ECO:0007669"/>
    <property type="project" value="TreeGrafter"/>
</dbReference>
<keyword evidence="2" id="KW-0812">Transmembrane</keyword>
<proteinExistence type="predicted"/>
<evidence type="ECO:0000256" key="2">
    <source>
        <dbReference type="SAM" id="Phobius"/>
    </source>
</evidence>
<evidence type="ECO:0000256" key="1">
    <source>
        <dbReference type="SAM" id="MobiDB-lite"/>
    </source>
</evidence>
<evidence type="ECO:0000313" key="5">
    <source>
        <dbReference type="Proteomes" id="UP000023152"/>
    </source>
</evidence>
<protein>
    <recommendedName>
        <fullName evidence="3">Rab-GAP TBC domain-containing protein</fullName>
    </recommendedName>
</protein>
<dbReference type="Gene3D" id="1.10.472.80">
    <property type="entry name" value="Ypt/Rab-GAP domain of gyp1p, domain 3"/>
    <property type="match status" value="1"/>
</dbReference>
<dbReference type="OrthoDB" id="26371at2759"/>
<gene>
    <name evidence="4" type="ORF">RFI_02551</name>
</gene>
<comment type="caution">
    <text evidence="4">The sequence shown here is derived from an EMBL/GenBank/DDBJ whole genome shotgun (WGS) entry which is preliminary data.</text>
</comment>
<dbReference type="AlphaFoldDB" id="X6PA66"/>
<keyword evidence="5" id="KW-1185">Reference proteome</keyword>
<dbReference type="EMBL" id="ASPP01002479">
    <property type="protein sequence ID" value="ETO34542.1"/>
    <property type="molecule type" value="Genomic_DNA"/>
</dbReference>
<reference evidence="4 5" key="1">
    <citation type="journal article" date="2013" name="Curr. Biol.">
        <title>The Genome of the Foraminiferan Reticulomyxa filosa.</title>
        <authorList>
            <person name="Glockner G."/>
            <person name="Hulsmann N."/>
            <person name="Schleicher M."/>
            <person name="Noegel A.A."/>
            <person name="Eichinger L."/>
            <person name="Gallinger C."/>
            <person name="Pawlowski J."/>
            <person name="Sierra R."/>
            <person name="Euteneuer U."/>
            <person name="Pillet L."/>
            <person name="Moustafa A."/>
            <person name="Platzer M."/>
            <person name="Groth M."/>
            <person name="Szafranski K."/>
            <person name="Schliwa M."/>
        </authorList>
    </citation>
    <scope>NUCLEOTIDE SEQUENCE [LARGE SCALE GENOMIC DNA]</scope>
</reference>
<feature type="transmembrane region" description="Helical" evidence="2">
    <location>
        <begin position="205"/>
        <end position="225"/>
    </location>
</feature>
<evidence type="ECO:0000313" key="4">
    <source>
        <dbReference type="EMBL" id="ETO34542.1"/>
    </source>
</evidence>
<organism evidence="4 5">
    <name type="scientific">Reticulomyxa filosa</name>
    <dbReference type="NCBI Taxonomy" id="46433"/>
    <lineage>
        <taxon>Eukaryota</taxon>
        <taxon>Sar</taxon>
        <taxon>Rhizaria</taxon>
        <taxon>Retaria</taxon>
        <taxon>Foraminifera</taxon>
        <taxon>Monothalamids</taxon>
        <taxon>Reticulomyxidae</taxon>
        <taxon>Reticulomyxa</taxon>
    </lineage>
</organism>
<evidence type="ECO:0000259" key="3">
    <source>
        <dbReference type="PROSITE" id="PS50086"/>
    </source>
</evidence>
<dbReference type="InterPro" id="IPR035969">
    <property type="entry name" value="Rab-GAP_TBC_sf"/>
</dbReference>
<feature type="compositionally biased region" description="Low complexity" evidence="1">
    <location>
        <begin position="12"/>
        <end position="27"/>
    </location>
</feature>
<name>X6PA66_RETFI</name>
<dbReference type="SUPFAM" id="SSF47923">
    <property type="entry name" value="Ypt/Rab-GAP domain of gyp1p"/>
    <property type="match status" value="2"/>
</dbReference>
<keyword evidence="2" id="KW-1133">Transmembrane helix</keyword>
<dbReference type="PANTHER" id="PTHR22957:SF26">
    <property type="entry name" value="LD44506P"/>
    <property type="match status" value="1"/>
</dbReference>
<sequence>MKSLKRDYQKLSSSSLSSQSMSSSSASYLDNKKTKSQSQANTGPTEGRKETTSMASDEKNSSPQISSKKKTKANPTTIHDSSIHSQSRIKSNVTPLGISINKTPGWEEITTYTFCFCFCFLRQYMYFHEGVEDLFLLLLFFLRKKKKKLFGVVVCCIMCREEQRQLRKDNNKRITLLKLMNERSLPSEKFCMTCWKGIPKDVRPAAWRLLLVSYMYIFFNVLYFLGYSPRNLSRREAVVANKRQRYRDLIELYYTDKNSEQRSNAENQIFHQIDLDVRRTFPSLKALYIWSHYHTATGYVQGINDLITPFVYVFLDDCHFCLAFGHQKKICGMCGEEIKACNVNKIKKIENKFGVHIDDAKSIELLSSLKEEDLLDVEADSCWCLEEFLESLQMNYTHEQPGIQRMMKKFQRLIEECDTASTCPSQASSQISEGVRLVDCLEISIYLELKLADHLKEEGVEFVQFAFRWMNCFLMREFTLQQIVNMWDTYLAEYHLNKDNVEQFHVFVCVALLLHFKKELMGKDFSEIMLFIQDLPTKNWGESQMSLLMAEAQEKRLLWSMSARVGKKELPHKKHYTNSIHFKLAVFVKFRQVSTEILSMISMVCDVIFNF</sequence>
<feature type="compositionally biased region" description="Basic and acidic residues" evidence="1">
    <location>
        <begin position="46"/>
        <end position="60"/>
    </location>
</feature>
<feature type="compositionally biased region" description="Polar residues" evidence="1">
    <location>
        <begin position="73"/>
        <end position="86"/>
    </location>
</feature>
<dbReference type="PANTHER" id="PTHR22957">
    <property type="entry name" value="TBC1 DOMAIN FAMILY MEMBER GTPASE-ACTIVATING PROTEIN"/>
    <property type="match status" value="1"/>
</dbReference>
<dbReference type="InterPro" id="IPR000195">
    <property type="entry name" value="Rab-GAP-TBC_dom"/>
</dbReference>
<dbReference type="Proteomes" id="UP000023152">
    <property type="component" value="Unassembled WGS sequence"/>
</dbReference>